<gene>
    <name evidence="2" type="ORF">LR48_Vigan07g182500</name>
</gene>
<dbReference type="AlphaFoldDB" id="A0A0L9UZJ1"/>
<dbReference type="EMBL" id="CM003377">
    <property type="protein sequence ID" value="KOM48121.1"/>
    <property type="molecule type" value="Genomic_DNA"/>
</dbReference>
<feature type="compositionally biased region" description="Acidic residues" evidence="1">
    <location>
        <begin position="181"/>
        <end position="193"/>
    </location>
</feature>
<sequence>MFLKLNINFVSYVVEIISMDNVPCKLLPKKNSTLWVIRAAQVTTTKGGNLTQLWVKGKLGNSIDHHSNNGNNNPPYLIGLQMKEEDEDKEEKFVHQNPIVESDEPKPGILVKFKNRLWIVKTIKANGVLQIECISLDEFITRMSMHGDKAQVCGGGGTSGAEAMAEDDLEEDSDAFKGSEDSDAFEGSEDSDAFEGMSYVLS</sequence>
<organism evidence="2 3">
    <name type="scientific">Phaseolus angularis</name>
    <name type="common">Azuki bean</name>
    <name type="synonym">Vigna angularis</name>
    <dbReference type="NCBI Taxonomy" id="3914"/>
    <lineage>
        <taxon>Eukaryota</taxon>
        <taxon>Viridiplantae</taxon>
        <taxon>Streptophyta</taxon>
        <taxon>Embryophyta</taxon>
        <taxon>Tracheophyta</taxon>
        <taxon>Spermatophyta</taxon>
        <taxon>Magnoliopsida</taxon>
        <taxon>eudicotyledons</taxon>
        <taxon>Gunneridae</taxon>
        <taxon>Pentapetalae</taxon>
        <taxon>rosids</taxon>
        <taxon>fabids</taxon>
        <taxon>Fabales</taxon>
        <taxon>Fabaceae</taxon>
        <taxon>Papilionoideae</taxon>
        <taxon>50 kb inversion clade</taxon>
        <taxon>NPAAA clade</taxon>
        <taxon>indigoferoid/millettioid clade</taxon>
        <taxon>Phaseoleae</taxon>
        <taxon>Vigna</taxon>
    </lineage>
</organism>
<dbReference type="Gramene" id="KOM48121">
    <property type="protein sequence ID" value="KOM48121"/>
    <property type="gene ID" value="LR48_Vigan07g182500"/>
</dbReference>
<evidence type="ECO:0000313" key="3">
    <source>
        <dbReference type="Proteomes" id="UP000053144"/>
    </source>
</evidence>
<evidence type="ECO:0000256" key="1">
    <source>
        <dbReference type="SAM" id="MobiDB-lite"/>
    </source>
</evidence>
<accession>A0A0L9UZJ1</accession>
<evidence type="ECO:0000313" key="2">
    <source>
        <dbReference type="EMBL" id="KOM48121.1"/>
    </source>
</evidence>
<dbReference type="Proteomes" id="UP000053144">
    <property type="component" value="Chromosome 7"/>
</dbReference>
<feature type="compositionally biased region" description="Acidic residues" evidence="1">
    <location>
        <begin position="164"/>
        <end position="173"/>
    </location>
</feature>
<name>A0A0L9UZJ1_PHAAN</name>
<reference evidence="3" key="1">
    <citation type="journal article" date="2015" name="Proc. Natl. Acad. Sci. U.S.A.">
        <title>Genome sequencing of adzuki bean (Vigna angularis) provides insight into high starch and low fat accumulation and domestication.</title>
        <authorList>
            <person name="Yang K."/>
            <person name="Tian Z."/>
            <person name="Chen C."/>
            <person name="Luo L."/>
            <person name="Zhao B."/>
            <person name="Wang Z."/>
            <person name="Yu L."/>
            <person name="Li Y."/>
            <person name="Sun Y."/>
            <person name="Li W."/>
            <person name="Chen Y."/>
            <person name="Li Y."/>
            <person name="Zhang Y."/>
            <person name="Ai D."/>
            <person name="Zhao J."/>
            <person name="Shang C."/>
            <person name="Ma Y."/>
            <person name="Wu B."/>
            <person name="Wang M."/>
            <person name="Gao L."/>
            <person name="Sun D."/>
            <person name="Zhang P."/>
            <person name="Guo F."/>
            <person name="Wang W."/>
            <person name="Li Y."/>
            <person name="Wang J."/>
            <person name="Varshney R.K."/>
            <person name="Wang J."/>
            <person name="Ling H.Q."/>
            <person name="Wan P."/>
        </authorList>
    </citation>
    <scope>NUCLEOTIDE SEQUENCE</scope>
    <source>
        <strain evidence="3">cv. Jingnong 6</strain>
    </source>
</reference>
<feature type="region of interest" description="Disordered" evidence="1">
    <location>
        <begin position="153"/>
        <end position="202"/>
    </location>
</feature>
<proteinExistence type="predicted"/>
<protein>
    <submittedName>
        <fullName evidence="2">Uncharacterized protein</fullName>
    </submittedName>
</protein>